<dbReference type="EMBL" id="MK608336">
    <property type="protein sequence ID" value="QBQ72980.1"/>
    <property type="molecule type" value="Genomic_DNA"/>
</dbReference>
<feature type="transmembrane region" description="Helical" evidence="1">
    <location>
        <begin position="6"/>
        <end position="24"/>
    </location>
</feature>
<evidence type="ECO:0000313" key="2">
    <source>
        <dbReference type="EMBL" id="QBQ72980.1"/>
    </source>
</evidence>
<accession>A0A482MIJ3</accession>
<proteinExistence type="predicted"/>
<keyword evidence="3" id="KW-1185">Reference proteome</keyword>
<sequence length="38" mass="4393">MIWLQLVVILLGLVSCGISVLGIMEMRDFIKEWEDGER</sequence>
<protein>
    <submittedName>
        <fullName evidence="2">Uncharacterized protein</fullName>
    </submittedName>
</protein>
<evidence type="ECO:0000256" key="1">
    <source>
        <dbReference type="SAM" id="Phobius"/>
    </source>
</evidence>
<keyword evidence="1" id="KW-0812">Transmembrane</keyword>
<reference evidence="2 3" key="1">
    <citation type="journal article" date="2019" name="Microbiol. Resour. Announc.">
        <title>Complete Genome Sequence of Serratia marcescens Siphophage Serbin.</title>
        <authorList>
            <person name="Williams E.A."/>
            <person name="Hopson H."/>
            <person name="Rodriguez A."/>
            <person name="Kongari R."/>
            <person name="Bonasera R."/>
            <person name="Hernandez-Morales A.C."/>
            <person name="Liu M."/>
        </authorList>
    </citation>
    <scope>NUCLEOTIDE SEQUENCE [LARGE SCALE GENOMIC DNA]</scope>
</reference>
<evidence type="ECO:0000313" key="3">
    <source>
        <dbReference type="Proteomes" id="UP000308339"/>
    </source>
</evidence>
<dbReference type="Proteomes" id="UP000308339">
    <property type="component" value="Segment"/>
</dbReference>
<keyword evidence="1" id="KW-0472">Membrane</keyword>
<organism evidence="2 3">
    <name type="scientific">Serratia phage Serbin</name>
    <dbReference type="NCBI Taxonomy" id="2562181"/>
    <lineage>
        <taxon>Viruses</taxon>
        <taxon>Duplodnaviria</taxon>
        <taxon>Heunggongvirae</taxon>
        <taxon>Uroviricota</taxon>
        <taxon>Caudoviricetes</taxon>
        <taxon>Serbinvirus</taxon>
        <taxon>Serbinvirus serbin</taxon>
    </lineage>
</organism>
<keyword evidence="1" id="KW-1133">Transmembrane helix</keyword>
<gene>
    <name evidence="2" type="ORF">CPT_Serbin_064</name>
</gene>
<name>A0A482MIJ3_9CAUD</name>